<keyword evidence="2" id="KW-1185">Reference proteome</keyword>
<dbReference type="AlphaFoldDB" id="A0A250VF77"/>
<sequence>MTQRNLLAPAANLVTDEALAKAHRQAVVDEAETAVSVEMLRLTLAQLGKVLRLTEEADQ</sequence>
<dbReference type="EMBL" id="BDQI01000008">
    <property type="protein sequence ID" value="GAX52837.1"/>
    <property type="molecule type" value="Genomic_DNA"/>
</dbReference>
<comment type="caution">
    <text evidence="1">The sequence shown here is derived from an EMBL/GenBank/DDBJ whole genome shotgun (WGS) entry which is preliminary data.</text>
</comment>
<name>A0A250VF77_STROL</name>
<accession>A0A250VF77</accession>
<protein>
    <submittedName>
        <fullName evidence="1">Uncharacterized protein</fullName>
    </submittedName>
</protein>
<dbReference type="STRING" id="1963.AQJ27_10825"/>
<dbReference type="Proteomes" id="UP000217446">
    <property type="component" value="Unassembled WGS sequence"/>
</dbReference>
<reference evidence="2" key="1">
    <citation type="submission" date="2017-05" db="EMBL/GenBank/DDBJ databases">
        <title>Streptomyces olivochromogenes NBRC 3561 whole genome shotgun sequence.</title>
        <authorList>
            <person name="Dohra H."/>
            <person name="Kodani S."/>
        </authorList>
    </citation>
    <scope>NUCLEOTIDE SEQUENCE [LARGE SCALE GENOMIC DNA]</scope>
    <source>
        <strain evidence="2">NBRC 3561</strain>
    </source>
</reference>
<proteinExistence type="predicted"/>
<evidence type="ECO:0000313" key="2">
    <source>
        <dbReference type="Proteomes" id="UP000217446"/>
    </source>
</evidence>
<dbReference type="RefSeq" id="WP_067365483.1">
    <property type="nucleotide sequence ID" value="NZ_BDQI01000008.1"/>
</dbReference>
<evidence type="ECO:0000313" key="1">
    <source>
        <dbReference type="EMBL" id="GAX52837.1"/>
    </source>
</evidence>
<gene>
    <name evidence="1" type="ORF">SO3561_04356</name>
</gene>
<organism evidence="1 2">
    <name type="scientific">Streptomyces olivochromogenes</name>
    <dbReference type="NCBI Taxonomy" id="1963"/>
    <lineage>
        <taxon>Bacteria</taxon>
        <taxon>Bacillati</taxon>
        <taxon>Actinomycetota</taxon>
        <taxon>Actinomycetes</taxon>
        <taxon>Kitasatosporales</taxon>
        <taxon>Streptomycetaceae</taxon>
        <taxon>Streptomyces</taxon>
    </lineage>
</organism>